<evidence type="ECO:0000256" key="3">
    <source>
        <dbReference type="SAM" id="MobiDB-lite"/>
    </source>
</evidence>
<protein>
    <submittedName>
        <fullName evidence="5">Cold shock domain-containing protein</fullName>
    </submittedName>
</protein>
<dbReference type="CDD" id="cd04458">
    <property type="entry name" value="CSP_CDS"/>
    <property type="match status" value="1"/>
</dbReference>
<dbReference type="SMART" id="SM00357">
    <property type="entry name" value="CSP"/>
    <property type="match status" value="1"/>
</dbReference>
<sequence>MTTTAATPTDLPHTSGRGERPRWQHGQVAWFNTEKGFGFLTPDTGPAVFVDYQVIDVPGFKTLRAGQPVVFTAADTGRGPEATRVVPYTRAHTTPPIPSHRPHRARQRRPRCRHHTS</sequence>
<evidence type="ECO:0000313" key="6">
    <source>
        <dbReference type="Proteomes" id="UP000683310"/>
    </source>
</evidence>
<keyword evidence="6" id="KW-1185">Reference proteome</keyword>
<comment type="subcellular location">
    <subcellularLocation>
        <location evidence="1">Cytoplasm</location>
    </subcellularLocation>
</comment>
<dbReference type="EMBL" id="CP074371">
    <property type="protein sequence ID" value="QVI19813.1"/>
    <property type="molecule type" value="Genomic_DNA"/>
</dbReference>
<dbReference type="PANTHER" id="PTHR46109:SF1">
    <property type="entry name" value="PROTEIN LIN-28 HOMOLOG"/>
    <property type="match status" value="1"/>
</dbReference>
<dbReference type="Proteomes" id="UP000683310">
    <property type="component" value="Chromosome"/>
</dbReference>
<dbReference type="PRINTS" id="PR00050">
    <property type="entry name" value="COLDSHOCK"/>
</dbReference>
<evidence type="ECO:0000256" key="2">
    <source>
        <dbReference type="ARBA" id="ARBA00022490"/>
    </source>
</evidence>
<keyword evidence="2" id="KW-0963">Cytoplasm</keyword>
<evidence type="ECO:0000259" key="4">
    <source>
        <dbReference type="PROSITE" id="PS51857"/>
    </source>
</evidence>
<feature type="domain" description="CSD" evidence="4">
    <location>
        <begin position="23"/>
        <end position="87"/>
    </location>
</feature>
<proteinExistence type="predicted"/>
<gene>
    <name evidence="5" type="ORF">KHQ06_26285</name>
</gene>
<evidence type="ECO:0000313" key="5">
    <source>
        <dbReference type="EMBL" id="QVI19813.1"/>
    </source>
</evidence>
<dbReference type="InterPro" id="IPR012340">
    <property type="entry name" value="NA-bd_OB-fold"/>
</dbReference>
<dbReference type="InterPro" id="IPR051373">
    <property type="entry name" value="Lin-28_RNA-binding"/>
</dbReference>
<feature type="region of interest" description="Disordered" evidence="3">
    <location>
        <begin position="89"/>
        <end position="117"/>
    </location>
</feature>
<name>A0ABX8CIQ2_9NOCA</name>
<feature type="region of interest" description="Disordered" evidence="3">
    <location>
        <begin position="1"/>
        <end position="23"/>
    </location>
</feature>
<reference evidence="5 6" key="1">
    <citation type="submission" date="2021-04" db="EMBL/GenBank/DDBJ databases">
        <title>Nocardia tengchongensis.</title>
        <authorList>
            <person name="Zhuang k."/>
            <person name="Ran Y."/>
            <person name="Li W."/>
        </authorList>
    </citation>
    <scope>NUCLEOTIDE SEQUENCE [LARGE SCALE GENOMIC DNA]</scope>
    <source>
        <strain evidence="5 6">CFH S0057</strain>
    </source>
</reference>
<feature type="compositionally biased region" description="Basic residues" evidence="3">
    <location>
        <begin position="100"/>
        <end position="117"/>
    </location>
</feature>
<dbReference type="PROSITE" id="PS51857">
    <property type="entry name" value="CSD_2"/>
    <property type="match status" value="1"/>
</dbReference>
<dbReference type="PANTHER" id="PTHR46109">
    <property type="entry name" value="PROTEIN LIN-28"/>
    <property type="match status" value="1"/>
</dbReference>
<dbReference type="InterPro" id="IPR011129">
    <property type="entry name" value="CSD"/>
</dbReference>
<dbReference type="InterPro" id="IPR002059">
    <property type="entry name" value="CSP_DNA-bd"/>
</dbReference>
<dbReference type="Gene3D" id="2.40.50.140">
    <property type="entry name" value="Nucleic acid-binding proteins"/>
    <property type="match status" value="1"/>
</dbReference>
<evidence type="ECO:0000256" key="1">
    <source>
        <dbReference type="ARBA" id="ARBA00004496"/>
    </source>
</evidence>
<accession>A0ABX8CIQ2</accession>
<organism evidence="5 6">
    <name type="scientific">Nocardia tengchongensis</name>
    <dbReference type="NCBI Taxonomy" id="2055889"/>
    <lineage>
        <taxon>Bacteria</taxon>
        <taxon>Bacillati</taxon>
        <taxon>Actinomycetota</taxon>
        <taxon>Actinomycetes</taxon>
        <taxon>Mycobacteriales</taxon>
        <taxon>Nocardiaceae</taxon>
        <taxon>Nocardia</taxon>
    </lineage>
</organism>
<dbReference type="Pfam" id="PF00313">
    <property type="entry name" value="CSD"/>
    <property type="match status" value="1"/>
</dbReference>
<dbReference type="RefSeq" id="WP_213555844.1">
    <property type="nucleotide sequence ID" value="NZ_JBHZDI010000021.1"/>
</dbReference>
<dbReference type="SUPFAM" id="SSF50249">
    <property type="entry name" value="Nucleic acid-binding proteins"/>
    <property type="match status" value="1"/>
</dbReference>